<evidence type="ECO:0000313" key="2">
    <source>
        <dbReference type="EMBL" id="KVI08232.1"/>
    </source>
</evidence>
<proteinExistence type="predicted"/>
<dbReference type="InterPro" id="IPR032704">
    <property type="entry name" value="Cms1"/>
</dbReference>
<accession>A0A103YFN2</accession>
<organism evidence="2 3">
    <name type="scientific">Cynara cardunculus var. scolymus</name>
    <name type="common">Globe artichoke</name>
    <name type="synonym">Cynara scolymus</name>
    <dbReference type="NCBI Taxonomy" id="59895"/>
    <lineage>
        <taxon>Eukaryota</taxon>
        <taxon>Viridiplantae</taxon>
        <taxon>Streptophyta</taxon>
        <taxon>Embryophyta</taxon>
        <taxon>Tracheophyta</taxon>
        <taxon>Spermatophyta</taxon>
        <taxon>Magnoliopsida</taxon>
        <taxon>eudicotyledons</taxon>
        <taxon>Gunneridae</taxon>
        <taxon>Pentapetalae</taxon>
        <taxon>asterids</taxon>
        <taxon>campanulids</taxon>
        <taxon>Asterales</taxon>
        <taxon>Asteraceae</taxon>
        <taxon>Carduoideae</taxon>
        <taxon>Cardueae</taxon>
        <taxon>Carduinae</taxon>
        <taxon>Cynara</taxon>
    </lineage>
</organism>
<dbReference type="Proteomes" id="UP000243975">
    <property type="component" value="Unassembled WGS sequence"/>
</dbReference>
<protein>
    <recommendedName>
        <fullName evidence="4">Protein CMSS1</fullName>
    </recommendedName>
</protein>
<dbReference type="PANTHER" id="PTHR24030">
    <property type="entry name" value="PROTEIN CMSS1"/>
    <property type="match status" value="1"/>
</dbReference>
<dbReference type="PANTHER" id="PTHR24030:SF0">
    <property type="entry name" value="PROTEIN CMSS1"/>
    <property type="match status" value="1"/>
</dbReference>
<dbReference type="Pfam" id="PF14617">
    <property type="entry name" value="CMS1"/>
    <property type="match status" value="1"/>
</dbReference>
<feature type="region of interest" description="Disordered" evidence="1">
    <location>
        <begin position="1"/>
        <end position="54"/>
    </location>
</feature>
<gene>
    <name evidence="2" type="ORF">Ccrd_013398</name>
</gene>
<reference evidence="2 3" key="1">
    <citation type="journal article" date="2016" name="Sci. Rep.">
        <title>The genome sequence of the outbreeding globe artichoke constructed de novo incorporating a phase-aware low-pass sequencing strategy of F1 progeny.</title>
        <authorList>
            <person name="Scaglione D."/>
            <person name="Reyes-Chin-Wo S."/>
            <person name="Acquadro A."/>
            <person name="Froenicke L."/>
            <person name="Portis E."/>
            <person name="Beitel C."/>
            <person name="Tirone M."/>
            <person name="Mauro R."/>
            <person name="Lo Monaco A."/>
            <person name="Mauromicale G."/>
            <person name="Faccioli P."/>
            <person name="Cattivelli L."/>
            <person name="Rieseberg L."/>
            <person name="Michelmore R."/>
            <person name="Lanteri S."/>
        </authorList>
    </citation>
    <scope>NUCLEOTIDE SEQUENCE [LARGE SCALE GENOMIC DNA]</scope>
    <source>
        <strain evidence="2">2C</strain>
    </source>
</reference>
<dbReference type="GO" id="GO:0005634">
    <property type="term" value="C:nucleus"/>
    <property type="evidence" value="ECO:0007669"/>
    <property type="project" value="TreeGrafter"/>
</dbReference>
<sequence length="273" mass="30305">MAKPQKHSKSHGSSKRPGKHGLKPKIKSSKKVKKSESEAAPKPPPPPPPPPELLLTTSQQLEFFIQQYQSANSIQLSSLELESFTDACILKLSESLPQDVSNLSEHMKAAFGPSWKEVLCKKQLLGKISEPGSPALLTISLSALRSLELLRSLKPFTRDCHAAKLFAKHLKIEDQVSCLKNHVNVACGTPSRIKKLIDMEALCLSRLAIVVLDMHSDVKGYSLFSIPQIRDEFWELYTTHFHQRVLDGSLRICLYGTINANNFKKKGKTDASG</sequence>
<dbReference type="STRING" id="59895.A0A103YFN2"/>
<comment type="caution">
    <text evidence="2">The sequence shown here is derived from an EMBL/GenBank/DDBJ whole genome shotgun (WGS) entry which is preliminary data.</text>
</comment>
<dbReference type="GO" id="GO:0030686">
    <property type="term" value="C:90S preribosome"/>
    <property type="evidence" value="ECO:0007669"/>
    <property type="project" value="TreeGrafter"/>
</dbReference>
<dbReference type="EMBL" id="LEKV01001170">
    <property type="protein sequence ID" value="KVI08232.1"/>
    <property type="molecule type" value="Genomic_DNA"/>
</dbReference>
<dbReference type="AlphaFoldDB" id="A0A103YFN2"/>
<dbReference type="Gramene" id="KVI08232">
    <property type="protein sequence ID" value="KVI08232"/>
    <property type="gene ID" value="Ccrd_013398"/>
</dbReference>
<evidence type="ECO:0000313" key="3">
    <source>
        <dbReference type="Proteomes" id="UP000243975"/>
    </source>
</evidence>
<name>A0A103YFN2_CYNCS</name>
<feature type="compositionally biased region" description="Pro residues" evidence="1">
    <location>
        <begin position="41"/>
        <end position="52"/>
    </location>
</feature>
<dbReference type="OMA" id="FWDLFKN"/>
<dbReference type="OrthoDB" id="1929311at2759"/>
<evidence type="ECO:0008006" key="4">
    <source>
        <dbReference type="Google" id="ProtNLM"/>
    </source>
</evidence>
<evidence type="ECO:0000256" key="1">
    <source>
        <dbReference type="SAM" id="MobiDB-lite"/>
    </source>
</evidence>
<feature type="compositionally biased region" description="Basic residues" evidence="1">
    <location>
        <begin position="1"/>
        <end position="33"/>
    </location>
</feature>
<keyword evidence="3" id="KW-1185">Reference proteome</keyword>